<dbReference type="AlphaFoldDB" id="A0ABD3KJD1"/>
<sequence length="268" mass="28479">MATSYKPSHPLRPPSPPLPHRIRFGGGCGFTADPILNDSPSSPFHDPLATRSDCMHGAAKDSSEVVKIPIDSTTGHDNCRSSTLLAFQCGNGNVGGFDNAGLCIIGLGGSGPFSLISQIEDSIGGMSKISFGEDSVVSGPGAFSTPLVSIGPDLFHFVNLEGGKMRSQRPDKFKIMVIDSGTSLTFMPMRFFDSLESAISMAIALPRIDVPIVTLHFTGSADMALNTGSTFLHFAENPMCVTINPMNELPILENFAQMGFTVGFDMRS</sequence>
<dbReference type="EMBL" id="JBJKBG010000005">
    <property type="protein sequence ID" value="KAL3739457.1"/>
    <property type="molecule type" value="Genomic_DNA"/>
</dbReference>
<dbReference type="SUPFAM" id="SSF50630">
    <property type="entry name" value="Acid proteases"/>
    <property type="match status" value="1"/>
</dbReference>
<evidence type="ECO:0000313" key="4">
    <source>
        <dbReference type="Proteomes" id="UP001634007"/>
    </source>
</evidence>
<dbReference type="Gene3D" id="2.40.70.10">
    <property type="entry name" value="Acid Proteases"/>
    <property type="match status" value="1"/>
</dbReference>
<evidence type="ECO:0000256" key="2">
    <source>
        <dbReference type="ARBA" id="ARBA00022801"/>
    </source>
</evidence>
<dbReference type="GO" id="GO:0008233">
    <property type="term" value="F:peptidase activity"/>
    <property type="evidence" value="ECO:0007669"/>
    <property type="project" value="UniProtKB-KW"/>
</dbReference>
<dbReference type="Proteomes" id="UP001634007">
    <property type="component" value="Unassembled WGS sequence"/>
</dbReference>
<keyword evidence="4" id="KW-1185">Reference proteome</keyword>
<dbReference type="GO" id="GO:0006508">
    <property type="term" value="P:proteolysis"/>
    <property type="evidence" value="ECO:0007669"/>
    <property type="project" value="UniProtKB-KW"/>
</dbReference>
<protein>
    <recommendedName>
        <fullName evidence="5">Peptidase A1 domain-containing protein</fullName>
    </recommendedName>
</protein>
<comment type="caution">
    <text evidence="3">The sequence shown here is derived from an EMBL/GenBank/DDBJ whole genome shotgun (WGS) entry which is preliminary data.</text>
</comment>
<keyword evidence="1" id="KW-0645">Protease</keyword>
<dbReference type="InterPro" id="IPR051708">
    <property type="entry name" value="Plant_Aspart_Prot_A1"/>
</dbReference>
<dbReference type="PANTHER" id="PTHR47967:SF128">
    <property type="entry name" value="ASPARTIC PROTEINASE CDR1-LIKE"/>
    <property type="match status" value="1"/>
</dbReference>
<dbReference type="InterPro" id="IPR021109">
    <property type="entry name" value="Peptidase_aspartic_dom_sf"/>
</dbReference>
<evidence type="ECO:0000313" key="3">
    <source>
        <dbReference type="EMBL" id="KAL3739457.1"/>
    </source>
</evidence>
<reference evidence="3 4" key="1">
    <citation type="submission" date="2024-11" db="EMBL/GenBank/DDBJ databases">
        <title>Chromosome-level genome assembly of Eucalyptus globulus Labill. provides insights into its genome evolution.</title>
        <authorList>
            <person name="Li X."/>
        </authorList>
    </citation>
    <scope>NUCLEOTIDE SEQUENCE [LARGE SCALE GENOMIC DNA]</scope>
    <source>
        <strain evidence="3">CL2024</strain>
        <tissue evidence="3">Fresh tender leaves</tissue>
    </source>
</reference>
<gene>
    <name evidence="3" type="ORF">ACJRO7_020818</name>
</gene>
<organism evidence="3 4">
    <name type="scientific">Eucalyptus globulus</name>
    <name type="common">Tasmanian blue gum</name>
    <dbReference type="NCBI Taxonomy" id="34317"/>
    <lineage>
        <taxon>Eukaryota</taxon>
        <taxon>Viridiplantae</taxon>
        <taxon>Streptophyta</taxon>
        <taxon>Embryophyta</taxon>
        <taxon>Tracheophyta</taxon>
        <taxon>Spermatophyta</taxon>
        <taxon>Magnoliopsida</taxon>
        <taxon>eudicotyledons</taxon>
        <taxon>Gunneridae</taxon>
        <taxon>Pentapetalae</taxon>
        <taxon>rosids</taxon>
        <taxon>malvids</taxon>
        <taxon>Myrtales</taxon>
        <taxon>Myrtaceae</taxon>
        <taxon>Myrtoideae</taxon>
        <taxon>Eucalypteae</taxon>
        <taxon>Eucalyptus</taxon>
    </lineage>
</organism>
<proteinExistence type="predicted"/>
<evidence type="ECO:0000256" key="1">
    <source>
        <dbReference type="ARBA" id="ARBA00022670"/>
    </source>
</evidence>
<name>A0ABD3KJD1_EUCGL</name>
<keyword evidence="2" id="KW-0378">Hydrolase</keyword>
<evidence type="ECO:0008006" key="5">
    <source>
        <dbReference type="Google" id="ProtNLM"/>
    </source>
</evidence>
<dbReference type="PANTHER" id="PTHR47967">
    <property type="entry name" value="OS07G0603500 PROTEIN-RELATED"/>
    <property type="match status" value="1"/>
</dbReference>
<accession>A0ABD3KJD1</accession>